<dbReference type="SUPFAM" id="SSF52047">
    <property type="entry name" value="RNI-like"/>
    <property type="match status" value="1"/>
</dbReference>
<dbReference type="Proteomes" id="UP000521943">
    <property type="component" value="Unassembled WGS sequence"/>
</dbReference>
<dbReference type="AlphaFoldDB" id="A0A8H6HGF4"/>
<dbReference type="EMBL" id="JACGCI010000097">
    <property type="protein sequence ID" value="KAF6745930.1"/>
    <property type="molecule type" value="Genomic_DNA"/>
</dbReference>
<accession>A0A8H6HGF4</accession>
<proteinExistence type="predicted"/>
<comment type="caution">
    <text evidence="1">The sequence shown here is derived from an EMBL/GenBank/DDBJ whole genome shotgun (WGS) entry which is preliminary data.</text>
</comment>
<dbReference type="Gene3D" id="3.80.10.10">
    <property type="entry name" value="Ribonuclease Inhibitor"/>
    <property type="match status" value="1"/>
</dbReference>
<protein>
    <submittedName>
        <fullName evidence="1">Uncharacterized protein</fullName>
    </submittedName>
</protein>
<evidence type="ECO:0000313" key="2">
    <source>
        <dbReference type="Proteomes" id="UP000521943"/>
    </source>
</evidence>
<name>A0A8H6HGF4_9AGAR</name>
<evidence type="ECO:0000313" key="1">
    <source>
        <dbReference type="EMBL" id="KAF6745930.1"/>
    </source>
</evidence>
<organism evidence="1 2">
    <name type="scientific">Ephemerocybe angulata</name>
    <dbReference type="NCBI Taxonomy" id="980116"/>
    <lineage>
        <taxon>Eukaryota</taxon>
        <taxon>Fungi</taxon>
        <taxon>Dikarya</taxon>
        <taxon>Basidiomycota</taxon>
        <taxon>Agaricomycotina</taxon>
        <taxon>Agaricomycetes</taxon>
        <taxon>Agaricomycetidae</taxon>
        <taxon>Agaricales</taxon>
        <taxon>Agaricineae</taxon>
        <taxon>Psathyrellaceae</taxon>
        <taxon>Ephemerocybe</taxon>
    </lineage>
</organism>
<gene>
    <name evidence="1" type="ORF">DFP72DRAFT_1175763</name>
</gene>
<sequence length="136" mass="15737">MLKCCTNLETFEESHSLLQSLYRTLILLPRLRTLRIRHTPDIDIDLLRYLQAPALLHLDVGLWEFWDGELDLLVTKFLEVSNACPALQSLRIPSDELRLRLSDLPSLKRLTLEQVTLEDDGLLFVDAYYGDSKAIR</sequence>
<reference evidence="1 2" key="1">
    <citation type="submission" date="2020-07" db="EMBL/GenBank/DDBJ databases">
        <title>Comparative genomics of pyrophilous fungi reveals a link between fire events and developmental genes.</title>
        <authorList>
            <consortium name="DOE Joint Genome Institute"/>
            <person name="Steindorff A.S."/>
            <person name="Carver A."/>
            <person name="Calhoun S."/>
            <person name="Stillman K."/>
            <person name="Liu H."/>
            <person name="Lipzen A."/>
            <person name="Pangilinan J."/>
            <person name="Labutti K."/>
            <person name="Bruns T.D."/>
            <person name="Grigoriev I.V."/>
        </authorList>
    </citation>
    <scope>NUCLEOTIDE SEQUENCE [LARGE SCALE GENOMIC DNA]</scope>
    <source>
        <strain evidence="1 2">CBS 144469</strain>
    </source>
</reference>
<keyword evidence="2" id="KW-1185">Reference proteome</keyword>
<dbReference type="InterPro" id="IPR032675">
    <property type="entry name" value="LRR_dom_sf"/>
</dbReference>